<organism evidence="2 3">
    <name type="scientific">Pseudidiomarina salinarum</name>
    <dbReference type="NCBI Taxonomy" id="435908"/>
    <lineage>
        <taxon>Bacteria</taxon>
        <taxon>Pseudomonadati</taxon>
        <taxon>Pseudomonadota</taxon>
        <taxon>Gammaproteobacteria</taxon>
        <taxon>Alteromonadales</taxon>
        <taxon>Idiomarinaceae</taxon>
        <taxon>Pseudidiomarina</taxon>
    </lineage>
</organism>
<accession>A0A094IW57</accession>
<evidence type="ECO:0000313" key="3">
    <source>
        <dbReference type="Proteomes" id="UP000054363"/>
    </source>
</evidence>
<dbReference type="eggNOG" id="ENOG502Z9E3">
    <property type="taxonomic scope" value="Bacteria"/>
</dbReference>
<feature type="transmembrane region" description="Helical" evidence="1">
    <location>
        <begin position="75"/>
        <end position="92"/>
    </location>
</feature>
<gene>
    <name evidence="2" type="ORF">IDSA_04345</name>
</gene>
<feature type="transmembrane region" description="Helical" evidence="1">
    <location>
        <begin position="254"/>
        <end position="280"/>
    </location>
</feature>
<feature type="transmembrane region" description="Helical" evidence="1">
    <location>
        <begin position="172"/>
        <end position="192"/>
    </location>
</feature>
<protein>
    <recommendedName>
        <fullName evidence="4">DUF2868 domain-containing protein</fullName>
    </recommendedName>
</protein>
<dbReference type="EMBL" id="JPER01000001">
    <property type="protein sequence ID" value="KFZ31915.1"/>
    <property type="molecule type" value="Genomic_DNA"/>
</dbReference>
<proteinExistence type="predicted"/>
<name>A0A094IW57_9GAMM</name>
<evidence type="ECO:0000313" key="2">
    <source>
        <dbReference type="EMBL" id="KFZ31915.1"/>
    </source>
</evidence>
<dbReference type="OrthoDB" id="6236369at2"/>
<evidence type="ECO:0000256" key="1">
    <source>
        <dbReference type="SAM" id="Phobius"/>
    </source>
</evidence>
<dbReference type="STRING" id="435908.IDSA_04345"/>
<keyword evidence="1" id="KW-1133">Transmembrane helix</keyword>
<comment type="caution">
    <text evidence="2">The sequence shown here is derived from an EMBL/GenBank/DDBJ whole genome shotgun (WGS) entry which is preliminary data.</text>
</comment>
<sequence length="468" mass="51186">MAHSRFQKLWVAELVRQYELTHGALDDTRVLPLARRESSLPARVLKRAQLLAEDAPPETALPRPDFSLWRSAQRWLAGLLLILAVAGGYGIATATLQGDQPVSLLQALVTLLGLHIIMLLLWLLSLFTGSDKSGIGGMAVDIAQRLSQRSQHAHTLRSAVQVARSQQLLKPLMAVITHSFWTALLVAAWITLLTKLTVNTYAFTWATTILDSESVKVLAQILNWLPALVNYAAPSVESLLTNPSPELYQQAGNWVLVCLAVYGIGVRLLLLIVAAAVFCWRWRNMRLELDKPGMAYALRAVTEGDHSVTLVDADNAKGDSWLSSVRKRAVALVKGKGAVLLSLDFEPTPAALEQFISQYAELNYLGVAGTGAEKQRLTKQLAANPAALVIVRIDANLSPDRGSLRFLEQLKSCGEQIAVWLVADKNSAPQHQAHWYDALAAARIPVTDAEVEVGEWLTSAGQKKGDRI</sequence>
<dbReference type="RefSeq" id="WP_034774475.1">
    <property type="nucleotide sequence ID" value="NZ_JPER01000001.1"/>
</dbReference>
<keyword evidence="1" id="KW-0472">Membrane</keyword>
<feature type="transmembrane region" description="Helical" evidence="1">
    <location>
        <begin position="104"/>
        <end position="124"/>
    </location>
</feature>
<dbReference type="Pfam" id="PF11067">
    <property type="entry name" value="DUF2868"/>
    <property type="match status" value="1"/>
</dbReference>
<dbReference type="AlphaFoldDB" id="A0A094IW57"/>
<reference evidence="2 3" key="1">
    <citation type="submission" date="2014-06" db="EMBL/GenBank/DDBJ databases">
        <title>The draft genome sequence of Idiomarina salinarum ISL-52.</title>
        <authorList>
            <person name="Du J."/>
            <person name="Shao Z."/>
        </authorList>
    </citation>
    <scope>NUCLEOTIDE SEQUENCE [LARGE SCALE GENOMIC DNA]</scope>
    <source>
        <strain evidence="2 3">ISL-52</strain>
    </source>
</reference>
<dbReference type="Proteomes" id="UP000054363">
    <property type="component" value="Unassembled WGS sequence"/>
</dbReference>
<dbReference type="InterPro" id="IPR021296">
    <property type="entry name" value="DUF2868"/>
</dbReference>
<keyword evidence="3" id="KW-1185">Reference proteome</keyword>
<evidence type="ECO:0008006" key="4">
    <source>
        <dbReference type="Google" id="ProtNLM"/>
    </source>
</evidence>
<keyword evidence="1" id="KW-0812">Transmembrane</keyword>